<dbReference type="EMBL" id="JAUEMJ010000002">
    <property type="protein sequence ID" value="MDN3239527.1"/>
    <property type="molecule type" value="Genomic_DNA"/>
</dbReference>
<dbReference type="InterPro" id="IPR012291">
    <property type="entry name" value="CBM2_carb-bd_dom_sf"/>
</dbReference>
<evidence type="ECO:0000256" key="1">
    <source>
        <dbReference type="SAM" id="MobiDB-lite"/>
    </source>
</evidence>
<dbReference type="InterPro" id="IPR001919">
    <property type="entry name" value="CBD2"/>
</dbReference>
<organism evidence="3 4">
    <name type="scientific">Glycomyces tritici</name>
    <dbReference type="NCBI Taxonomy" id="2665176"/>
    <lineage>
        <taxon>Bacteria</taxon>
        <taxon>Bacillati</taxon>
        <taxon>Actinomycetota</taxon>
        <taxon>Actinomycetes</taxon>
        <taxon>Glycomycetales</taxon>
        <taxon>Glycomycetaceae</taxon>
        <taxon>Glycomyces</taxon>
    </lineage>
</organism>
<keyword evidence="4" id="KW-1185">Reference proteome</keyword>
<feature type="domain" description="CBM2" evidence="2">
    <location>
        <begin position="125"/>
        <end position="216"/>
    </location>
</feature>
<proteinExistence type="predicted"/>
<name>A0ABT7YLN1_9ACTN</name>
<dbReference type="SMART" id="SM00637">
    <property type="entry name" value="CBD_II"/>
    <property type="match status" value="1"/>
</dbReference>
<dbReference type="Proteomes" id="UP001171902">
    <property type="component" value="Unassembled WGS sequence"/>
</dbReference>
<feature type="compositionally biased region" description="Low complexity" evidence="1">
    <location>
        <begin position="65"/>
        <end position="120"/>
    </location>
</feature>
<comment type="caution">
    <text evidence="3">The sequence shown here is derived from an EMBL/GenBank/DDBJ whole genome shotgun (WGS) entry which is preliminary data.</text>
</comment>
<evidence type="ECO:0000313" key="4">
    <source>
        <dbReference type="Proteomes" id="UP001171902"/>
    </source>
</evidence>
<dbReference type="InterPro" id="IPR008965">
    <property type="entry name" value="CBM2/CBM3_carb-bd_dom_sf"/>
</dbReference>
<gene>
    <name evidence="3" type="ORF">QWI33_07310</name>
</gene>
<accession>A0ABT7YLN1</accession>
<dbReference type="SUPFAM" id="SSF49384">
    <property type="entry name" value="Carbohydrate-binding domain"/>
    <property type="match status" value="1"/>
</dbReference>
<feature type="region of interest" description="Disordered" evidence="1">
    <location>
        <begin position="63"/>
        <end position="120"/>
    </location>
</feature>
<protein>
    <submittedName>
        <fullName evidence="3">Cellulose binding domain-containing protein</fullName>
    </submittedName>
</protein>
<dbReference type="Pfam" id="PF00553">
    <property type="entry name" value="CBM_2"/>
    <property type="match status" value="1"/>
</dbReference>
<evidence type="ECO:0000259" key="2">
    <source>
        <dbReference type="SMART" id="SM00637"/>
    </source>
</evidence>
<reference evidence="3" key="1">
    <citation type="submission" date="2023-06" db="EMBL/GenBank/DDBJ databases">
        <title>Gycomyces niveus sp.nov., a novel actinomycete isolated from soil in Shouguang.</title>
        <authorList>
            <person name="Yang X."/>
            <person name="Zhao J."/>
        </authorList>
    </citation>
    <scope>NUCLEOTIDE SEQUENCE</scope>
    <source>
        <strain evidence="3">NEAU C2</strain>
    </source>
</reference>
<dbReference type="RefSeq" id="WP_289956391.1">
    <property type="nucleotide sequence ID" value="NZ_JAUEMJ010000002.1"/>
</dbReference>
<sequence>MDEAGGALGDSPGGRGRLHGRLLQVLGGVSAVAAAVALWQFVVSGDDPDRDPVSVVEGLETLSVPEGASPSGAVASVHASSAAVESPSESSAAASSEAPTSASPSPSPSEEVTSAAGEESAAAACTASLSVEKEWDDSVEVQIEVVSSGGVALEAWEIDLDLRDVDIYHHWNMRELGDGRYGSEDWNGRLDPEENAVAGFQAATDDGADLPGSVPCTAVS</sequence>
<evidence type="ECO:0000313" key="3">
    <source>
        <dbReference type="EMBL" id="MDN3239527.1"/>
    </source>
</evidence>
<dbReference type="Gene3D" id="2.60.40.290">
    <property type="match status" value="1"/>
</dbReference>